<proteinExistence type="predicted"/>
<dbReference type="SUPFAM" id="SSF56112">
    <property type="entry name" value="Protein kinase-like (PK-like)"/>
    <property type="match status" value="1"/>
</dbReference>
<evidence type="ECO:0000259" key="1">
    <source>
        <dbReference type="Pfam" id="PF01636"/>
    </source>
</evidence>
<dbReference type="InterPro" id="IPR002575">
    <property type="entry name" value="Aminoglycoside_PTrfase"/>
</dbReference>
<dbReference type="Proteomes" id="UP000053424">
    <property type="component" value="Unassembled WGS sequence"/>
</dbReference>
<dbReference type="AlphaFoldDB" id="A0A0C3CJM5"/>
<protein>
    <recommendedName>
        <fullName evidence="1">Aminoglycoside phosphotransferase domain-containing protein</fullName>
    </recommendedName>
</protein>
<dbReference type="EMBL" id="KN831774">
    <property type="protein sequence ID" value="KIM43966.1"/>
    <property type="molecule type" value="Genomic_DNA"/>
</dbReference>
<feature type="domain" description="Aminoglycoside phosphotransferase" evidence="1">
    <location>
        <begin position="301"/>
        <end position="334"/>
    </location>
</feature>
<organism evidence="2 3">
    <name type="scientific">Hebeloma cylindrosporum</name>
    <dbReference type="NCBI Taxonomy" id="76867"/>
    <lineage>
        <taxon>Eukaryota</taxon>
        <taxon>Fungi</taxon>
        <taxon>Dikarya</taxon>
        <taxon>Basidiomycota</taxon>
        <taxon>Agaricomycotina</taxon>
        <taxon>Agaricomycetes</taxon>
        <taxon>Agaricomycetidae</taxon>
        <taxon>Agaricales</taxon>
        <taxon>Agaricineae</taxon>
        <taxon>Hymenogastraceae</taxon>
        <taxon>Hebeloma</taxon>
    </lineage>
</organism>
<dbReference type="HOGENOM" id="CLU_735780_0_0_1"/>
<reference evidence="2 3" key="1">
    <citation type="submission" date="2014-04" db="EMBL/GenBank/DDBJ databases">
        <authorList>
            <consortium name="DOE Joint Genome Institute"/>
            <person name="Kuo A."/>
            <person name="Gay G."/>
            <person name="Dore J."/>
            <person name="Kohler A."/>
            <person name="Nagy L.G."/>
            <person name="Floudas D."/>
            <person name="Copeland A."/>
            <person name="Barry K.W."/>
            <person name="Cichocki N."/>
            <person name="Veneault-Fourrey C."/>
            <person name="LaButti K."/>
            <person name="Lindquist E.A."/>
            <person name="Lipzen A."/>
            <person name="Lundell T."/>
            <person name="Morin E."/>
            <person name="Murat C."/>
            <person name="Sun H."/>
            <person name="Tunlid A."/>
            <person name="Henrissat B."/>
            <person name="Grigoriev I.V."/>
            <person name="Hibbett D.S."/>
            <person name="Martin F."/>
            <person name="Nordberg H.P."/>
            <person name="Cantor M.N."/>
            <person name="Hua S.X."/>
        </authorList>
    </citation>
    <scope>NUCLEOTIDE SEQUENCE [LARGE SCALE GENOMIC DNA]</scope>
    <source>
        <strain evidence="3">h7</strain>
    </source>
</reference>
<gene>
    <name evidence="2" type="ORF">M413DRAFT_25469</name>
</gene>
<dbReference type="InterPro" id="IPR011009">
    <property type="entry name" value="Kinase-like_dom_sf"/>
</dbReference>
<dbReference type="Pfam" id="PF01636">
    <property type="entry name" value="APH"/>
    <property type="match status" value="1"/>
</dbReference>
<dbReference type="STRING" id="686832.A0A0C3CJM5"/>
<keyword evidence="3" id="KW-1185">Reference proteome</keyword>
<dbReference type="OrthoDB" id="3217643at2759"/>
<sequence length="376" mass="41266">MDVLYLANAEVKTFNGCGFCKVIQFPAHLPVPFFDHASHNSDSGQTRTLQRLSGHSNPGWPGCCRPPRSTADEVSKIPPADWPSVKRIFNVPIPPQYEAILNAVSSFSRIKNAQTTSPVNGANASTMALRTSSAKTIPSSSKSNLMRQGTPTKAIESRALILHSSLYHDAPAPTLFNKTPKFSKPRSQTLTSQAPICYEPLRLEKAYPKTISSPPGAILSLKQQPLSPDIYVKKHYAALRCYDFAPSEALKLTMAEVEILELISKQPHPNINKYLGCIREGDLIAPPFKPAVIISGIKAALDHIHSFGLVHDDINPSNIMVDDAGNPIVIDFDRRLAAFENDTYGFELVAKFVRGEYDGMDIDIDFDEDPVAVSPK</sequence>
<evidence type="ECO:0000313" key="3">
    <source>
        <dbReference type="Proteomes" id="UP000053424"/>
    </source>
</evidence>
<evidence type="ECO:0000313" key="2">
    <source>
        <dbReference type="EMBL" id="KIM43966.1"/>
    </source>
</evidence>
<name>A0A0C3CJM5_HEBCY</name>
<reference evidence="3" key="2">
    <citation type="submission" date="2015-01" db="EMBL/GenBank/DDBJ databases">
        <title>Evolutionary Origins and Diversification of the Mycorrhizal Mutualists.</title>
        <authorList>
            <consortium name="DOE Joint Genome Institute"/>
            <consortium name="Mycorrhizal Genomics Consortium"/>
            <person name="Kohler A."/>
            <person name="Kuo A."/>
            <person name="Nagy L.G."/>
            <person name="Floudas D."/>
            <person name="Copeland A."/>
            <person name="Barry K.W."/>
            <person name="Cichocki N."/>
            <person name="Veneault-Fourrey C."/>
            <person name="LaButti K."/>
            <person name="Lindquist E.A."/>
            <person name="Lipzen A."/>
            <person name="Lundell T."/>
            <person name="Morin E."/>
            <person name="Murat C."/>
            <person name="Riley R."/>
            <person name="Ohm R."/>
            <person name="Sun H."/>
            <person name="Tunlid A."/>
            <person name="Henrissat B."/>
            <person name="Grigoriev I.V."/>
            <person name="Hibbett D.S."/>
            <person name="Martin F."/>
        </authorList>
    </citation>
    <scope>NUCLEOTIDE SEQUENCE [LARGE SCALE GENOMIC DNA]</scope>
    <source>
        <strain evidence="3">h7</strain>
    </source>
</reference>
<dbReference type="Gene3D" id="1.10.510.10">
    <property type="entry name" value="Transferase(Phosphotransferase) domain 1"/>
    <property type="match status" value="1"/>
</dbReference>
<accession>A0A0C3CJM5</accession>